<dbReference type="PANTHER" id="PTHR23426">
    <property type="entry name" value="FERREDOXIN/ADRENODOXIN"/>
    <property type="match status" value="1"/>
</dbReference>
<proteinExistence type="inferred from homology"/>
<reference evidence="9 10" key="1">
    <citation type="journal article" date="2007" name="Photosyn. Res.">
        <title>Complete nucleotide sequence of the freshwater unicellular cyanobacterium Synechococcus elongatus PCC 6301 chromosome: gene content and organization.</title>
        <authorList>
            <person name="Sugita C."/>
            <person name="Ogata K."/>
            <person name="Shikata M."/>
            <person name="Jikuya H."/>
            <person name="Takano J."/>
            <person name="Furumichi M."/>
            <person name="Kanehisa M."/>
            <person name="Omata T."/>
            <person name="Sugiura M."/>
            <person name="Sugita M."/>
        </authorList>
    </citation>
    <scope>NUCLEOTIDE SEQUENCE [LARGE SCALE GENOMIC DNA]</scope>
    <source>
        <strain evidence="10">ATCC 27144 / PCC 6301 / SAUG 1402/1</strain>
    </source>
</reference>
<evidence type="ECO:0000259" key="8">
    <source>
        <dbReference type="PROSITE" id="PS51085"/>
    </source>
</evidence>
<keyword evidence="4" id="KW-0408">Iron</keyword>
<dbReference type="CDD" id="cd00207">
    <property type="entry name" value="fer2"/>
    <property type="match status" value="1"/>
</dbReference>
<evidence type="ECO:0000256" key="5">
    <source>
        <dbReference type="ARBA" id="ARBA00023014"/>
    </source>
</evidence>
<dbReference type="InterPro" id="IPR012675">
    <property type="entry name" value="Beta-grasp_dom_sf"/>
</dbReference>
<name>A0A0H3K203_SYNP6</name>
<evidence type="ECO:0000256" key="1">
    <source>
        <dbReference type="ARBA" id="ARBA00010914"/>
    </source>
</evidence>
<keyword evidence="5" id="KW-0411">Iron-sulfur</keyword>
<dbReference type="PANTHER" id="PTHR23426:SF65">
    <property type="entry name" value="FERREDOXIN-2, MITOCHONDRIAL"/>
    <property type="match status" value="1"/>
</dbReference>
<evidence type="ECO:0000313" key="9">
    <source>
        <dbReference type="EMBL" id="BAD79022.1"/>
    </source>
</evidence>
<dbReference type="eggNOG" id="COG0633">
    <property type="taxonomic scope" value="Bacteria"/>
</dbReference>
<keyword evidence="3" id="KW-0479">Metal-binding</keyword>
<comment type="similarity">
    <text evidence="1">Belongs to the adrenodoxin/putidaredoxin family.</text>
</comment>
<dbReference type="GO" id="GO:0046872">
    <property type="term" value="F:metal ion binding"/>
    <property type="evidence" value="ECO:0007669"/>
    <property type="project" value="UniProtKB-KW"/>
</dbReference>
<evidence type="ECO:0000313" key="10">
    <source>
        <dbReference type="Proteomes" id="UP000001175"/>
    </source>
</evidence>
<dbReference type="GO" id="GO:0140647">
    <property type="term" value="P:P450-containing electron transport chain"/>
    <property type="evidence" value="ECO:0007669"/>
    <property type="project" value="InterPro"/>
</dbReference>
<evidence type="ECO:0000256" key="6">
    <source>
        <dbReference type="ARBA" id="ARBA00034078"/>
    </source>
</evidence>
<dbReference type="InterPro" id="IPR001041">
    <property type="entry name" value="2Fe-2S_ferredoxin-type"/>
</dbReference>
<gene>
    <name evidence="9" type="ordered locus">syc0832_c</name>
</gene>
<dbReference type="GO" id="GO:0009055">
    <property type="term" value="F:electron transfer activity"/>
    <property type="evidence" value="ECO:0007669"/>
    <property type="project" value="TreeGrafter"/>
</dbReference>
<dbReference type="AlphaFoldDB" id="A0A0H3K203"/>
<accession>A0A0H3K203</accession>
<comment type="cofactor">
    <cofactor evidence="6">
        <name>[2Fe-2S] cluster</name>
        <dbReference type="ChEBI" id="CHEBI:190135"/>
    </cofactor>
</comment>
<dbReference type="Pfam" id="PF00111">
    <property type="entry name" value="Fer2"/>
    <property type="match status" value="1"/>
</dbReference>
<evidence type="ECO:0000256" key="3">
    <source>
        <dbReference type="ARBA" id="ARBA00022723"/>
    </source>
</evidence>
<feature type="domain" description="2Fe-2S ferredoxin-type" evidence="8">
    <location>
        <begin position="2"/>
        <end position="100"/>
    </location>
</feature>
<sequence length="144" mass="15652">MPSIRFIREDKEVFAADGANLRFKAVENQVDLYTFGGKMMNCGGYGQCGTCIVEIVQGAENLSPRTSFEERKLKRKPDSYRLACQATVNGPVTVLTKPNPKEAQRETLIAQDLARPIPVTAPPALPQTETEVAGDPPSIATAET</sequence>
<dbReference type="SMR" id="A0A0H3K203"/>
<dbReference type="InterPro" id="IPR036010">
    <property type="entry name" value="2Fe-2S_ferredoxin-like_sf"/>
</dbReference>
<dbReference type="PROSITE" id="PS51085">
    <property type="entry name" value="2FE2S_FER_2"/>
    <property type="match status" value="1"/>
</dbReference>
<feature type="region of interest" description="Disordered" evidence="7">
    <location>
        <begin position="112"/>
        <end position="144"/>
    </location>
</feature>
<dbReference type="GO" id="GO:0051537">
    <property type="term" value="F:2 iron, 2 sulfur cluster binding"/>
    <property type="evidence" value="ECO:0007669"/>
    <property type="project" value="UniProtKB-KW"/>
</dbReference>
<dbReference type="Proteomes" id="UP000001175">
    <property type="component" value="Chromosome"/>
</dbReference>
<keyword evidence="2" id="KW-0001">2Fe-2S</keyword>
<evidence type="ECO:0000256" key="4">
    <source>
        <dbReference type="ARBA" id="ARBA00023004"/>
    </source>
</evidence>
<organism evidence="9 10">
    <name type="scientific">Synechococcus sp. (strain ATCC 27144 / PCC 6301 / SAUG 1402/1)</name>
    <name type="common">Anacystis nidulans</name>
    <dbReference type="NCBI Taxonomy" id="269084"/>
    <lineage>
        <taxon>Bacteria</taxon>
        <taxon>Bacillati</taxon>
        <taxon>Cyanobacteriota</taxon>
        <taxon>Cyanophyceae</taxon>
        <taxon>Synechococcales</taxon>
        <taxon>Synechococcaceae</taxon>
        <taxon>Synechococcus</taxon>
    </lineage>
</organism>
<dbReference type="KEGG" id="syc:syc0832_c"/>
<evidence type="ECO:0000256" key="7">
    <source>
        <dbReference type="SAM" id="MobiDB-lite"/>
    </source>
</evidence>
<dbReference type="EMBL" id="AP008231">
    <property type="protein sequence ID" value="BAD79022.1"/>
    <property type="molecule type" value="Genomic_DNA"/>
</dbReference>
<dbReference type="InterPro" id="IPR001055">
    <property type="entry name" value="Adrenodoxin-like"/>
</dbReference>
<dbReference type="Gene3D" id="3.10.20.30">
    <property type="match status" value="1"/>
</dbReference>
<protein>
    <submittedName>
        <fullName evidence="9">Probable ferredoxin</fullName>
    </submittedName>
</protein>
<evidence type="ECO:0000256" key="2">
    <source>
        <dbReference type="ARBA" id="ARBA00022714"/>
    </source>
</evidence>
<dbReference type="SUPFAM" id="SSF54292">
    <property type="entry name" value="2Fe-2S ferredoxin-like"/>
    <property type="match status" value="1"/>
</dbReference>